<gene>
    <name evidence="2" type="ORF">PENFLA_c023G09645</name>
</gene>
<evidence type="ECO:0000256" key="1">
    <source>
        <dbReference type="SAM" id="MobiDB-lite"/>
    </source>
</evidence>
<keyword evidence="3" id="KW-1185">Reference proteome</keyword>
<dbReference type="STRING" id="254877.A0A1V6SUK9"/>
<name>A0A1V6SUK9_9EURO</name>
<evidence type="ECO:0000313" key="2">
    <source>
        <dbReference type="EMBL" id="OQE17707.1"/>
    </source>
</evidence>
<dbReference type="Proteomes" id="UP000191342">
    <property type="component" value="Unassembled WGS sequence"/>
</dbReference>
<protein>
    <recommendedName>
        <fullName evidence="4">Aflatoxin regulatory protein domain-containing protein</fullName>
    </recommendedName>
</protein>
<sequence length="317" mass="34294">MPFTHVSTLDGLQHDTLPALNINISTENHLDRAIEGFLTEGHNLSRSSSAVPDFATSSVPFGTGPDLDPISKCLQDLAELNGTLLHSRANRRGTGHSDLSQPQSISTRAGSSVPPSIGHTLRHCQNFLTTIQHLQQRMNSDAGDDTWSPTRPEDGIGQLVTPLSPAAVYKPLRRFRSLDTPILFSILSCYSYILEEYERLFSSILQSVTQSVPQIPATLMGTSLDGFKLDGNNILQMELLLYVSSNLLGKIEAILLGSAEGTTTESNQGLLGCKMAGCLESLYDHNGLPSGGGAGKREVRARTLIRKVEAALKTIEK</sequence>
<comment type="caution">
    <text evidence="2">The sequence shown here is derived from an EMBL/GenBank/DDBJ whole genome shotgun (WGS) entry which is preliminary data.</text>
</comment>
<feature type="region of interest" description="Disordered" evidence="1">
    <location>
        <begin position="88"/>
        <end position="114"/>
    </location>
</feature>
<dbReference type="EMBL" id="MLQL01000023">
    <property type="protein sequence ID" value="OQE17707.1"/>
    <property type="molecule type" value="Genomic_DNA"/>
</dbReference>
<evidence type="ECO:0008006" key="4">
    <source>
        <dbReference type="Google" id="ProtNLM"/>
    </source>
</evidence>
<proteinExistence type="predicted"/>
<reference evidence="3" key="1">
    <citation type="journal article" date="2017" name="Nat. Microbiol.">
        <title>Global analysis of biosynthetic gene clusters reveals vast potential of secondary metabolite production in Penicillium species.</title>
        <authorList>
            <person name="Nielsen J.C."/>
            <person name="Grijseels S."/>
            <person name="Prigent S."/>
            <person name="Ji B."/>
            <person name="Dainat J."/>
            <person name="Nielsen K.F."/>
            <person name="Frisvad J.C."/>
            <person name="Workman M."/>
            <person name="Nielsen J."/>
        </authorList>
    </citation>
    <scope>NUCLEOTIDE SEQUENCE [LARGE SCALE GENOMIC DNA]</scope>
    <source>
        <strain evidence="3">IBT 14082</strain>
    </source>
</reference>
<feature type="compositionally biased region" description="Polar residues" evidence="1">
    <location>
        <begin position="97"/>
        <end position="114"/>
    </location>
</feature>
<organism evidence="2 3">
    <name type="scientific">Penicillium flavigenum</name>
    <dbReference type="NCBI Taxonomy" id="254877"/>
    <lineage>
        <taxon>Eukaryota</taxon>
        <taxon>Fungi</taxon>
        <taxon>Dikarya</taxon>
        <taxon>Ascomycota</taxon>
        <taxon>Pezizomycotina</taxon>
        <taxon>Eurotiomycetes</taxon>
        <taxon>Eurotiomycetidae</taxon>
        <taxon>Eurotiales</taxon>
        <taxon>Aspergillaceae</taxon>
        <taxon>Penicillium</taxon>
    </lineage>
</organism>
<dbReference type="OrthoDB" id="4222821at2759"/>
<dbReference type="AlphaFoldDB" id="A0A1V6SUK9"/>
<accession>A0A1V6SUK9</accession>
<evidence type="ECO:0000313" key="3">
    <source>
        <dbReference type="Proteomes" id="UP000191342"/>
    </source>
</evidence>